<comment type="caution">
    <text evidence="6">The sequence shown here is derived from an EMBL/GenBank/DDBJ whole genome shotgun (WGS) entry which is preliminary data.</text>
</comment>
<gene>
    <name evidence="6" type="ORF">GCM10010910_09470</name>
</gene>
<evidence type="ECO:0000256" key="2">
    <source>
        <dbReference type="ARBA" id="ARBA00022603"/>
    </source>
</evidence>
<evidence type="ECO:0000256" key="1">
    <source>
        <dbReference type="ARBA" id="ARBA00006594"/>
    </source>
</evidence>
<evidence type="ECO:0000259" key="5">
    <source>
        <dbReference type="Pfam" id="PF01555"/>
    </source>
</evidence>
<keyword evidence="4" id="KW-0949">S-adenosyl-L-methionine</keyword>
<comment type="similarity">
    <text evidence="1">Belongs to the N(4)/N(6)-methyltransferase family.</text>
</comment>
<dbReference type="PROSITE" id="PS00092">
    <property type="entry name" value="N6_MTASE"/>
    <property type="match status" value="1"/>
</dbReference>
<reference evidence="7" key="1">
    <citation type="journal article" date="2019" name="Int. J. Syst. Evol. Microbiol.">
        <title>The Global Catalogue of Microorganisms (GCM) 10K type strain sequencing project: providing services to taxonomists for standard genome sequencing and annotation.</title>
        <authorList>
            <consortium name="The Broad Institute Genomics Platform"/>
            <consortium name="The Broad Institute Genome Sequencing Center for Infectious Disease"/>
            <person name="Wu L."/>
            <person name="Ma J."/>
        </authorList>
    </citation>
    <scope>NUCLEOTIDE SEQUENCE [LARGE SCALE GENOMIC DNA]</scope>
    <source>
        <strain evidence="7">CGMCC 4.7181</strain>
    </source>
</reference>
<dbReference type="InterPro" id="IPR002052">
    <property type="entry name" value="DNA_methylase_N6_adenine_CS"/>
</dbReference>
<evidence type="ECO:0000313" key="7">
    <source>
        <dbReference type="Proteomes" id="UP000638043"/>
    </source>
</evidence>
<feature type="domain" description="DNA methylase N-4/N-6" evidence="5">
    <location>
        <begin position="121"/>
        <end position="465"/>
    </location>
</feature>
<dbReference type="InterPro" id="IPR002941">
    <property type="entry name" value="DNA_methylase_N4/N6"/>
</dbReference>
<dbReference type="Proteomes" id="UP000638043">
    <property type="component" value="Unassembled WGS sequence"/>
</dbReference>
<dbReference type="PRINTS" id="PR00506">
    <property type="entry name" value="D21N6MTFRASE"/>
</dbReference>
<dbReference type="Pfam" id="PF01555">
    <property type="entry name" value="N6_N4_Mtase"/>
    <property type="match status" value="1"/>
</dbReference>
<keyword evidence="7" id="KW-1185">Reference proteome</keyword>
<protein>
    <recommendedName>
        <fullName evidence="5">DNA methylase N-4/N-6 domain-containing protein</fullName>
    </recommendedName>
</protein>
<dbReference type="InterPro" id="IPR002295">
    <property type="entry name" value="N4/N6-MTase_EcoPI_Mod-like"/>
</dbReference>
<dbReference type="PIRSF" id="PIRSF015855">
    <property type="entry name" value="TypeIII_Mtase_mKpnI"/>
    <property type="match status" value="1"/>
</dbReference>
<sequence>MEKIQSISPDGTEANISRIAEWFPATVTEAFDKDGTVRLAVDFDLLRQELSDHIVDGPQERYILNWPGKRSATLAANAPIAKTLRPVRDDSVDFDNTKNIFIEGDNLDALKLLQESYLGKVKLIYIDPPYNTGNDFVYDDDFAETGAEYLERSGQTSDAGERLVANLDSNGRFHSDWLSMMYSRLKLARPLLTDDGIIAISIDDNEVARLSQMLDEIFGSDNRIAQVVVQANKGGRDYLPLAQTHEYLLIYGRTARTGIYDLPRDVSALPLADAFGPYEARELRNRNPKFNRGNRPNLFYPFYINPELVDEHGYAAVSLEPRDGYRIETVPLNSQGVESCWRWGREKAAGAIVTNDPSESQLVARQVRSGSWNVYEKHRPTTQKAKTIWDETEVRTEAGTREVRELFNGAVFDHPKPVDLLKKLISISTTPESLVLDFFAGSGSTAHAVMSLNHQDGGHRRFITVQLNEPCGEGSVAAERGFTNIAEIGRQRLRLAGSSIGSAGKSEDIGFRSLRIDSSSFADVVRAPNQTDQLDLGSLTQSIQSDRSDEDLLFEVILDAGLELSLPIKRESIQGVDVLSIDDDALICCFATDLTLDVMKEIASREPIRVVFRDDAFVSDAARINVDQVFRELSPNTDVKAI</sequence>
<dbReference type="SUPFAM" id="SSF53335">
    <property type="entry name" value="S-adenosyl-L-methionine-dependent methyltransferases"/>
    <property type="match status" value="1"/>
</dbReference>
<organism evidence="6 7">
    <name type="scientific">Microbacterium nanhaiense</name>
    <dbReference type="NCBI Taxonomy" id="1301026"/>
    <lineage>
        <taxon>Bacteria</taxon>
        <taxon>Bacillati</taxon>
        <taxon>Actinomycetota</taxon>
        <taxon>Actinomycetes</taxon>
        <taxon>Micrococcales</taxon>
        <taxon>Microbacteriaceae</taxon>
        <taxon>Microbacterium</taxon>
    </lineage>
</organism>
<evidence type="ECO:0000256" key="3">
    <source>
        <dbReference type="ARBA" id="ARBA00022679"/>
    </source>
</evidence>
<accession>A0ABQ2MZU2</accession>
<keyword evidence="2" id="KW-0489">Methyltransferase</keyword>
<dbReference type="InterPro" id="IPR029063">
    <property type="entry name" value="SAM-dependent_MTases_sf"/>
</dbReference>
<keyword evidence="3" id="KW-0808">Transferase</keyword>
<proteinExistence type="inferred from homology"/>
<dbReference type="RefSeq" id="WP_188700233.1">
    <property type="nucleotide sequence ID" value="NZ_BMMQ01000002.1"/>
</dbReference>
<evidence type="ECO:0000313" key="6">
    <source>
        <dbReference type="EMBL" id="GGO61505.1"/>
    </source>
</evidence>
<name>A0ABQ2MZU2_9MICO</name>
<dbReference type="EMBL" id="BMMQ01000002">
    <property type="protein sequence ID" value="GGO61505.1"/>
    <property type="molecule type" value="Genomic_DNA"/>
</dbReference>
<dbReference type="Gene3D" id="3.40.50.150">
    <property type="entry name" value="Vaccinia Virus protein VP39"/>
    <property type="match status" value="1"/>
</dbReference>
<evidence type="ECO:0000256" key="4">
    <source>
        <dbReference type="ARBA" id="ARBA00022691"/>
    </source>
</evidence>